<dbReference type="InterPro" id="IPR002888">
    <property type="entry name" value="2Fe-2S-bd"/>
</dbReference>
<reference evidence="10" key="1">
    <citation type="journal article" date="2013" name="Genome Announc.">
        <title>First genome sequence of a syntrophic acetate-oxidizing bacterium, Tepidanaerobacter acetatoxydans strain Re1.</title>
        <authorList>
            <person name="Manzoor S."/>
            <person name="Bongcam-Rudloff E."/>
            <person name="Schnurer A."/>
            <person name="Muller B."/>
        </authorList>
    </citation>
    <scope>NUCLEOTIDE SEQUENCE [LARGE SCALE GENOMIC DNA]</scope>
    <source>
        <strain evidence="10">Re1</strain>
    </source>
</reference>
<keyword evidence="2" id="KW-0001">2Fe-2S</keyword>
<dbReference type="Pfam" id="PF01315">
    <property type="entry name" value="Ald_Xan_dh_C"/>
    <property type="match status" value="1"/>
</dbReference>
<dbReference type="EMBL" id="HF563609">
    <property type="protein sequence ID" value="CDI40381.1"/>
    <property type="molecule type" value="Genomic_DNA"/>
</dbReference>
<protein>
    <submittedName>
        <fullName evidence="9">Xanthine dehydrogenase</fullName>
        <ecNumber evidence="9">1.17.1.4</ecNumber>
    </submittedName>
</protein>
<dbReference type="PROSITE" id="PS51085">
    <property type="entry name" value="2FE2S_FER_2"/>
    <property type="match status" value="1"/>
</dbReference>
<dbReference type="STRING" id="1209989.TepRe1_0412"/>
<dbReference type="SUPFAM" id="SSF56003">
    <property type="entry name" value="Molybdenum cofactor-binding domain"/>
    <property type="match status" value="1"/>
</dbReference>
<keyword evidence="10" id="KW-1185">Reference proteome</keyword>
<dbReference type="InterPro" id="IPR036010">
    <property type="entry name" value="2Fe-2S_ferredoxin-like_sf"/>
</dbReference>
<dbReference type="Pfam" id="PF00111">
    <property type="entry name" value="Fer2"/>
    <property type="match status" value="1"/>
</dbReference>
<dbReference type="EC" id="1.17.1.4" evidence="9"/>
<dbReference type="InterPro" id="IPR001041">
    <property type="entry name" value="2Fe-2S_ferredoxin-type"/>
</dbReference>
<dbReference type="Gene3D" id="3.30.365.10">
    <property type="entry name" value="Aldehyde oxidase/xanthine dehydrogenase, molybdopterin binding domain"/>
    <property type="match status" value="3"/>
</dbReference>
<evidence type="ECO:0000313" key="10">
    <source>
        <dbReference type="Proteomes" id="UP000010802"/>
    </source>
</evidence>
<keyword evidence="4 9" id="KW-0560">Oxidoreductase</keyword>
<dbReference type="Pfam" id="PF02738">
    <property type="entry name" value="MoCoBD_1"/>
    <property type="match status" value="1"/>
</dbReference>
<comment type="similarity">
    <text evidence="1">Belongs to the xanthine dehydrogenase family.</text>
</comment>
<evidence type="ECO:0000256" key="4">
    <source>
        <dbReference type="ARBA" id="ARBA00023002"/>
    </source>
</evidence>
<dbReference type="PROSITE" id="PS00197">
    <property type="entry name" value="2FE2S_FER_1"/>
    <property type="match status" value="1"/>
</dbReference>
<evidence type="ECO:0000256" key="1">
    <source>
        <dbReference type="ARBA" id="ARBA00006849"/>
    </source>
</evidence>
<keyword evidence="5" id="KW-0408">Iron</keyword>
<dbReference type="Gene3D" id="3.90.1170.50">
    <property type="entry name" value="Aldehyde oxidase/xanthine dehydrogenase, a/b hammerhead"/>
    <property type="match status" value="1"/>
</dbReference>
<gene>
    <name evidence="9" type="ordered locus">TEPIRE1_0459</name>
</gene>
<dbReference type="SUPFAM" id="SSF47741">
    <property type="entry name" value="CO dehydrogenase ISP C-domain like"/>
    <property type="match status" value="1"/>
</dbReference>
<dbReference type="Pfam" id="PF01799">
    <property type="entry name" value="Fer2_2"/>
    <property type="match status" value="1"/>
</dbReference>
<dbReference type="GO" id="GO:0051537">
    <property type="term" value="F:2 iron, 2 sulfur cluster binding"/>
    <property type="evidence" value="ECO:0007669"/>
    <property type="project" value="UniProtKB-KW"/>
</dbReference>
<dbReference type="InterPro" id="IPR016208">
    <property type="entry name" value="Ald_Oxase/xanthine_DH-like"/>
</dbReference>
<dbReference type="PANTHER" id="PTHR11908:SF157">
    <property type="entry name" value="XANTHINE DEHYDROGENASE SUBUNIT D-RELATED"/>
    <property type="match status" value="1"/>
</dbReference>
<evidence type="ECO:0000256" key="2">
    <source>
        <dbReference type="ARBA" id="ARBA00022714"/>
    </source>
</evidence>
<name>U4Q802_TEPAE</name>
<dbReference type="InterPro" id="IPR036856">
    <property type="entry name" value="Ald_Oxase/Xan_DH_a/b_sf"/>
</dbReference>
<evidence type="ECO:0000256" key="3">
    <source>
        <dbReference type="ARBA" id="ARBA00022723"/>
    </source>
</evidence>
<evidence type="ECO:0000259" key="8">
    <source>
        <dbReference type="PROSITE" id="PS51085"/>
    </source>
</evidence>
<keyword evidence="6" id="KW-0411">Iron-sulfur</keyword>
<dbReference type="InterPro" id="IPR000674">
    <property type="entry name" value="Ald_Oxase/Xan_DH_a/b"/>
</dbReference>
<dbReference type="CDD" id="cd00207">
    <property type="entry name" value="fer2"/>
    <property type="match status" value="1"/>
</dbReference>
<dbReference type="InterPro" id="IPR006058">
    <property type="entry name" value="2Fe2S_fd_BS"/>
</dbReference>
<sequence>MVKLMEVTGLEEVKISFILNDESVSVEVDPRKRLLDMLREDFLLTGVKEGCSVGECGACTVLIDGRAVTSCLVLAPQVNGHRVTTIEGLQKNGELHPLQQAFIDSGAVQCGFCTPGMILAAKALLDRNPHPTREDIKTAISGNLCRCTGYEKIIKAVETAVKYLEGKDENNRTNDRKKTETLKKLTEEAISDDIRVIGKSIIRKDALKKTTGEALFAGDMRFENMLYGKVLRSQVPHAILKNIDTTDAKSLPGVKAVLTYKDIPGANRVGIILKDEPVLVDHKIAHIGDPIALVAAETQEIAEEALERIKVELEELPPVVDVKEAIKEDSVKVHGDTNIIAIKNLIKGDVEEGFRKSDIIVENHYKTNFVSHMFIEPECGIGSYENGVITVWCSSQNVHFDRAEVARVLNMPRSKVRVIQAETGGGFGGKLDISTQCYAALLAYYTKRPVKIIYSRVESTMASSKRHPAIIRCKTGATKEGKLMALDADMILDTGAYASYGPGVITRTVVHITGPYDIPNVKVKGHLVYTNNPMAGAMRGFGVPQAAIVHESQMDILAKELGISPYEIRKRNVLKPGSYTATNQLLTSSVGIEKTLDAAVEKAKEMLKGWEGIL</sequence>
<dbReference type="GO" id="GO:0004854">
    <property type="term" value="F:xanthine dehydrogenase activity"/>
    <property type="evidence" value="ECO:0007669"/>
    <property type="project" value="UniProtKB-EC"/>
</dbReference>
<evidence type="ECO:0000313" key="9">
    <source>
        <dbReference type="EMBL" id="CDI40381.1"/>
    </source>
</evidence>
<proteinExistence type="inferred from homology"/>
<dbReference type="InterPro" id="IPR036884">
    <property type="entry name" value="2Fe-2S-bd_dom_sf"/>
</dbReference>
<dbReference type="eggNOG" id="COG2080">
    <property type="taxonomic scope" value="Bacteria"/>
</dbReference>
<evidence type="ECO:0000256" key="5">
    <source>
        <dbReference type="ARBA" id="ARBA00023004"/>
    </source>
</evidence>
<evidence type="ECO:0000256" key="7">
    <source>
        <dbReference type="ARBA" id="ARBA00060707"/>
    </source>
</evidence>
<keyword evidence="3" id="KW-0479">Metal-binding</keyword>
<dbReference type="KEGG" id="tae:TepiRe1_0459"/>
<dbReference type="FunFam" id="1.10.150.120:FF:000003">
    <property type="entry name" value="Carbon monoxide dehydrogenase, small subunit"/>
    <property type="match status" value="1"/>
</dbReference>
<dbReference type="PANTHER" id="PTHR11908">
    <property type="entry name" value="XANTHINE DEHYDROGENASE"/>
    <property type="match status" value="1"/>
</dbReference>
<dbReference type="SUPFAM" id="SSF54665">
    <property type="entry name" value="CO dehydrogenase molybdoprotein N-domain-like"/>
    <property type="match status" value="1"/>
</dbReference>
<dbReference type="AlphaFoldDB" id="U4Q802"/>
<organism evidence="9 10">
    <name type="scientific">Tepidanaerobacter acetatoxydans (strain DSM 21804 / JCM 16047 / Re1)</name>
    <dbReference type="NCBI Taxonomy" id="1209989"/>
    <lineage>
        <taxon>Bacteria</taxon>
        <taxon>Bacillati</taxon>
        <taxon>Bacillota</taxon>
        <taxon>Clostridia</taxon>
        <taxon>Thermosediminibacterales</taxon>
        <taxon>Tepidanaerobacteraceae</taxon>
        <taxon>Tepidanaerobacter</taxon>
    </lineage>
</organism>
<dbReference type="SMART" id="SM01008">
    <property type="entry name" value="Ald_Xan_dh_C"/>
    <property type="match status" value="1"/>
</dbReference>
<accession>U4Q802</accession>
<dbReference type="eggNOG" id="COG1529">
    <property type="taxonomic scope" value="Bacteria"/>
</dbReference>
<dbReference type="Gene3D" id="3.10.20.30">
    <property type="match status" value="1"/>
</dbReference>
<dbReference type="InterPro" id="IPR008274">
    <property type="entry name" value="AldOxase/xan_DH_MoCoBD1"/>
</dbReference>
<evidence type="ECO:0000256" key="6">
    <source>
        <dbReference type="ARBA" id="ARBA00023014"/>
    </source>
</evidence>
<dbReference type="GO" id="GO:0005506">
    <property type="term" value="F:iron ion binding"/>
    <property type="evidence" value="ECO:0007669"/>
    <property type="project" value="InterPro"/>
</dbReference>
<dbReference type="Gene3D" id="1.10.150.120">
    <property type="entry name" value="[2Fe-2S]-binding domain"/>
    <property type="match status" value="1"/>
</dbReference>
<dbReference type="FunFam" id="3.10.20.30:FF:000020">
    <property type="entry name" value="Xanthine dehydrogenase iron-sulfur subunit"/>
    <property type="match status" value="1"/>
</dbReference>
<dbReference type="SUPFAM" id="SSF54292">
    <property type="entry name" value="2Fe-2S ferredoxin-like"/>
    <property type="match status" value="1"/>
</dbReference>
<dbReference type="InterPro" id="IPR037165">
    <property type="entry name" value="AldOxase/xan_DH_Mopterin-bd_sf"/>
</dbReference>
<dbReference type="Proteomes" id="UP000010802">
    <property type="component" value="Chromosome"/>
</dbReference>
<dbReference type="InterPro" id="IPR012675">
    <property type="entry name" value="Beta-grasp_dom_sf"/>
</dbReference>
<comment type="pathway">
    <text evidence="7">Alkaloid degradation; nicotine degradation.</text>
</comment>
<dbReference type="HOGENOM" id="CLU_001681_2_3_9"/>
<feature type="domain" description="2Fe-2S ferredoxin-type" evidence="8">
    <location>
        <begin position="13"/>
        <end position="89"/>
    </location>
</feature>